<name>A0A4Y2BFX8_ARAVE</name>
<evidence type="ECO:0000313" key="3">
    <source>
        <dbReference type="Proteomes" id="UP000499080"/>
    </source>
</evidence>
<feature type="chain" id="PRO_5021217014" evidence="1">
    <location>
        <begin position="18"/>
        <end position="214"/>
    </location>
</feature>
<dbReference type="OrthoDB" id="6410296at2759"/>
<dbReference type="InterPro" id="IPR038602">
    <property type="entry name" value="Mite_allergen_7_sf"/>
</dbReference>
<dbReference type="EMBL" id="BGPR01000075">
    <property type="protein sequence ID" value="GBL90948.1"/>
    <property type="molecule type" value="Genomic_DNA"/>
</dbReference>
<dbReference type="AlphaFoldDB" id="A0A4Y2BFX8"/>
<comment type="caution">
    <text evidence="2">The sequence shown here is derived from an EMBL/GenBank/DDBJ whole genome shotgun (WGS) entry which is preliminary data.</text>
</comment>
<sequence length="214" mass="23750">MLRSLFLLSFLLGVAFAANSANQYVDNVLQTTLGRELVSNGLIPARLTDFKAYFGPSGIYQNQGEADFSFGNATGLDRIRRKGDCSGPRTFRGEISINCTLSLYPIVTAYKTIIRNGSNIYIVRNQGHVAETLISLEIVGRPQNYIGSVKRFNVDRLGLITPTFSQLPSQLNKYVKVLQDVYKANVSSELFNILQQRYVSAVGRAFAGKPMPRQ</sequence>
<dbReference type="Gene3D" id="3.15.10.50">
    <property type="match status" value="1"/>
</dbReference>
<evidence type="ECO:0000256" key="1">
    <source>
        <dbReference type="SAM" id="SignalP"/>
    </source>
</evidence>
<feature type="signal peptide" evidence="1">
    <location>
        <begin position="1"/>
        <end position="17"/>
    </location>
</feature>
<proteinExistence type="predicted"/>
<protein>
    <submittedName>
        <fullName evidence="2">Uncharacterized protein</fullName>
    </submittedName>
</protein>
<gene>
    <name evidence="2" type="ORF">AVEN_28039_1</name>
</gene>
<dbReference type="Proteomes" id="UP000499080">
    <property type="component" value="Unassembled WGS sequence"/>
</dbReference>
<keyword evidence="1" id="KW-0732">Signal</keyword>
<accession>A0A4Y2BFX8</accession>
<evidence type="ECO:0000313" key="2">
    <source>
        <dbReference type="EMBL" id="GBL90948.1"/>
    </source>
</evidence>
<reference evidence="2 3" key="1">
    <citation type="journal article" date="2019" name="Sci. Rep.">
        <title>Orb-weaving spider Araneus ventricosus genome elucidates the spidroin gene catalogue.</title>
        <authorList>
            <person name="Kono N."/>
            <person name="Nakamura H."/>
            <person name="Ohtoshi R."/>
            <person name="Moran D.A.P."/>
            <person name="Shinohara A."/>
            <person name="Yoshida Y."/>
            <person name="Fujiwara M."/>
            <person name="Mori M."/>
            <person name="Tomita M."/>
            <person name="Arakawa K."/>
        </authorList>
    </citation>
    <scope>NUCLEOTIDE SEQUENCE [LARGE SCALE GENOMIC DNA]</scope>
</reference>
<keyword evidence="3" id="KW-1185">Reference proteome</keyword>
<organism evidence="2 3">
    <name type="scientific">Araneus ventricosus</name>
    <name type="common">Orbweaver spider</name>
    <name type="synonym">Epeira ventricosa</name>
    <dbReference type="NCBI Taxonomy" id="182803"/>
    <lineage>
        <taxon>Eukaryota</taxon>
        <taxon>Metazoa</taxon>
        <taxon>Ecdysozoa</taxon>
        <taxon>Arthropoda</taxon>
        <taxon>Chelicerata</taxon>
        <taxon>Arachnida</taxon>
        <taxon>Araneae</taxon>
        <taxon>Araneomorphae</taxon>
        <taxon>Entelegynae</taxon>
        <taxon>Araneoidea</taxon>
        <taxon>Araneidae</taxon>
        <taxon>Araneus</taxon>
    </lineage>
</organism>